<evidence type="ECO:0000256" key="1">
    <source>
        <dbReference type="SAM" id="MobiDB-lite"/>
    </source>
</evidence>
<reference evidence="2 3" key="1">
    <citation type="journal article" date="2016" name="Genome Announc.">
        <title>Draft Genome Sequence of Planomonospora sphaerica JCM9374, a Rare Actinomycete.</title>
        <authorList>
            <person name="Dohra H."/>
            <person name="Suzuki T."/>
            <person name="Inoue Y."/>
            <person name="Kodani S."/>
        </authorList>
    </citation>
    <scope>NUCLEOTIDE SEQUENCE [LARGE SCALE GENOMIC DNA]</scope>
    <source>
        <strain evidence="2 3">JCM 9374</strain>
    </source>
</reference>
<keyword evidence="2" id="KW-0418">Kinase</keyword>
<dbReference type="SUPFAM" id="SSF52540">
    <property type="entry name" value="P-loop containing nucleoside triphosphate hydrolases"/>
    <property type="match status" value="1"/>
</dbReference>
<dbReference type="InterPro" id="IPR027417">
    <property type="entry name" value="P-loop_NTPase"/>
</dbReference>
<sequence>MALGSEHTRLIVLRGNSASGKSTIAARLRAHYGRGLAVVGQDVIRRDILRERDLPGATNIGLIDVVVRYALDSGYHVVLEGILYADRYGAMLQTLRADHLGSSHFYYLDVPFAETLRRHAAKPQASAYGETEMREWFRPLDLLDDGCEQIIGPDSSLEETLQRMLADTGLTNGSSPVPHRNSSHQA</sequence>
<dbReference type="EMBL" id="BDCX01000017">
    <property type="protein sequence ID" value="GAT70480.1"/>
    <property type="molecule type" value="Genomic_DNA"/>
</dbReference>
<proteinExistence type="predicted"/>
<gene>
    <name evidence="2" type="ORF">PS9374_06162</name>
</gene>
<dbReference type="Pfam" id="PF13671">
    <property type="entry name" value="AAA_33"/>
    <property type="match status" value="1"/>
</dbReference>
<protein>
    <submittedName>
        <fullName evidence="2">Kinase</fullName>
    </submittedName>
</protein>
<accession>A0A171DN39</accession>
<dbReference type="AlphaFoldDB" id="A0A171DN39"/>
<organism evidence="2 3">
    <name type="scientific">Planomonospora sphaerica</name>
    <dbReference type="NCBI Taxonomy" id="161355"/>
    <lineage>
        <taxon>Bacteria</taxon>
        <taxon>Bacillati</taxon>
        <taxon>Actinomycetota</taxon>
        <taxon>Actinomycetes</taxon>
        <taxon>Streptosporangiales</taxon>
        <taxon>Streptosporangiaceae</taxon>
        <taxon>Planomonospora</taxon>
    </lineage>
</organism>
<comment type="caution">
    <text evidence="2">The sequence shown here is derived from an EMBL/GenBank/DDBJ whole genome shotgun (WGS) entry which is preliminary data.</text>
</comment>
<dbReference type="RefSeq" id="WP_068902734.1">
    <property type="nucleotide sequence ID" value="NZ_BDCX01000017.1"/>
</dbReference>
<dbReference type="STRING" id="161355.PS9374_06162"/>
<name>A0A171DN39_9ACTN</name>
<evidence type="ECO:0000313" key="2">
    <source>
        <dbReference type="EMBL" id="GAT70480.1"/>
    </source>
</evidence>
<feature type="region of interest" description="Disordered" evidence="1">
    <location>
        <begin position="167"/>
        <end position="186"/>
    </location>
</feature>
<keyword evidence="2" id="KW-0808">Transferase</keyword>
<keyword evidence="3" id="KW-1185">Reference proteome</keyword>
<dbReference type="Proteomes" id="UP000077701">
    <property type="component" value="Unassembled WGS sequence"/>
</dbReference>
<dbReference type="GO" id="GO:0016301">
    <property type="term" value="F:kinase activity"/>
    <property type="evidence" value="ECO:0007669"/>
    <property type="project" value="UniProtKB-KW"/>
</dbReference>
<dbReference type="Gene3D" id="3.40.50.300">
    <property type="entry name" value="P-loop containing nucleotide triphosphate hydrolases"/>
    <property type="match status" value="1"/>
</dbReference>
<evidence type="ECO:0000313" key="3">
    <source>
        <dbReference type="Proteomes" id="UP000077701"/>
    </source>
</evidence>
<reference evidence="3" key="2">
    <citation type="submission" date="2016-04" db="EMBL/GenBank/DDBJ databases">
        <title>Planomonospora sphaerica JCM9374 whole genome shotgun sequence.</title>
        <authorList>
            <person name="Suzuki T."/>
            <person name="Dohra H."/>
            <person name="Kodani S."/>
        </authorList>
    </citation>
    <scope>NUCLEOTIDE SEQUENCE [LARGE SCALE GENOMIC DNA]</scope>
    <source>
        <strain evidence="3">JCM 9374</strain>
    </source>
</reference>